<comment type="pathway">
    <text evidence="8">Amino-acid biosynthesis; L-threonine biosynthesis; L-threonine from L-aspartate: step 4/5.</text>
</comment>
<feature type="domain" description="Aminoglycoside phosphotransferase" evidence="10">
    <location>
        <begin position="27"/>
        <end position="271"/>
    </location>
</feature>
<keyword evidence="5 8" id="KW-0418">Kinase</keyword>
<evidence type="ECO:0000259" key="10">
    <source>
        <dbReference type="Pfam" id="PF01636"/>
    </source>
</evidence>
<dbReference type="Gene3D" id="3.90.1200.10">
    <property type="match status" value="1"/>
</dbReference>
<dbReference type="CDD" id="cd05153">
    <property type="entry name" value="HomoserineK_II"/>
    <property type="match status" value="1"/>
</dbReference>
<dbReference type="Proteomes" id="UP000236327">
    <property type="component" value="Unassembled WGS sequence"/>
</dbReference>
<sequence length="338" mass="36565">MAVYTRLGAEEMAGIIAAFDVGTLTSAKGIAEGVSNSNWLIETEQDGPDGQKRPRRFILTMFESRTEIADLPFFLDLLDHLAEHGAPVARTMHDCEGASHRLHRTPDGDKALALIEFLPGVSVSEPTPEQARAVGGALAQIHLAAANFPASRANSLALPAWQQLLADCGREGLESIHPELGRIVERELALLAARWPADLPRGVIHADLFPDNVLMLGDKVTGLIDFYFACTDLFAYDVAVTHAAWCFSSDGARFDPALSTALLEGYCAVRPLSKAEQAALPLLARGAAVRFLATRAYDWLNTPADALVTPKDPMAFARRLEFYANPENARTFVDGVSA</sequence>
<name>A0A2K2FVX8_9SPHN</name>
<dbReference type="PANTHER" id="PTHR21064:SF6">
    <property type="entry name" value="AMINOGLYCOSIDE PHOSPHOTRANSFERASE DOMAIN-CONTAINING PROTEIN"/>
    <property type="match status" value="1"/>
</dbReference>
<evidence type="ECO:0000256" key="9">
    <source>
        <dbReference type="NCBIfam" id="TIGR00938"/>
    </source>
</evidence>
<dbReference type="GO" id="GO:0004413">
    <property type="term" value="F:homoserine kinase activity"/>
    <property type="evidence" value="ECO:0007669"/>
    <property type="project" value="UniProtKB-UniRule"/>
</dbReference>
<comment type="catalytic activity">
    <reaction evidence="8">
        <text>L-homoserine + ATP = O-phospho-L-homoserine + ADP + H(+)</text>
        <dbReference type="Rhea" id="RHEA:13985"/>
        <dbReference type="ChEBI" id="CHEBI:15378"/>
        <dbReference type="ChEBI" id="CHEBI:30616"/>
        <dbReference type="ChEBI" id="CHEBI:57476"/>
        <dbReference type="ChEBI" id="CHEBI:57590"/>
        <dbReference type="ChEBI" id="CHEBI:456216"/>
        <dbReference type="EC" id="2.7.1.39"/>
    </reaction>
</comment>
<evidence type="ECO:0000256" key="6">
    <source>
        <dbReference type="ARBA" id="ARBA00022840"/>
    </source>
</evidence>
<dbReference type="InterPro" id="IPR002575">
    <property type="entry name" value="Aminoglycoside_PTrfase"/>
</dbReference>
<keyword evidence="12" id="KW-1185">Reference proteome</keyword>
<dbReference type="EMBL" id="LYMM01000062">
    <property type="protein sequence ID" value="PNU02933.1"/>
    <property type="molecule type" value="Genomic_DNA"/>
</dbReference>
<organism evidence="11 12">
    <name type="scientific">Novosphingobium guangzhouense</name>
    <dbReference type="NCBI Taxonomy" id="1850347"/>
    <lineage>
        <taxon>Bacteria</taxon>
        <taxon>Pseudomonadati</taxon>
        <taxon>Pseudomonadota</taxon>
        <taxon>Alphaproteobacteria</taxon>
        <taxon>Sphingomonadales</taxon>
        <taxon>Sphingomonadaceae</taxon>
        <taxon>Novosphingobium</taxon>
    </lineage>
</organism>
<dbReference type="InterPro" id="IPR005280">
    <property type="entry name" value="Homoserine_kinase_II"/>
</dbReference>
<evidence type="ECO:0000313" key="12">
    <source>
        <dbReference type="Proteomes" id="UP000236327"/>
    </source>
</evidence>
<dbReference type="UniPathway" id="UPA00050">
    <property type="reaction ID" value="UER00064"/>
</dbReference>
<evidence type="ECO:0000256" key="4">
    <source>
        <dbReference type="ARBA" id="ARBA00022741"/>
    </source>
</evidence>
<gene>
    <name evidence="8" type="primary">thrB</name>
    <name evidence="11" type="ORF">A8V01_07710</name>
</gene>
<accession>A0A2K2FVX8</accession>
<reference evidence="11 12" key="1">
    <citation type="submission" date="2016-05" db="EMBL/GenBank/DDBJ databases">
        <title>Complete genome sequence of Novosphingobium guangzhouense SA925(T).</title>
        <authorList>
            <person name="Sha S."/>
        </authorList>
    </citation>
    <scope>NUCLEOTIDE SEQUENCE [LARGE SCALE GENOMIC DNA]</scope>
    <source>
        <strain evidence="11 12">SA925</strain>
    </source>
</reference>
<dbReference type="RefSeq" id="WP_103098269.1">
    <property type="nucleotide sequence ID" value="NZ_LYMM01000062.1"/>
</dbReference>
<protein>
    <recommendedName>
        <fullName evidence="8 9">Homoserine kinase</fullName>
        <shortName evidence="8">HK</shortName>
        <shortName evidence="8">HSK</shortName>
        <ecNumber evidence="8 9">2.7.1.39</ecNumber>
    </recommendedName>
</protein>
<dbReference type="GO" id="GO:0009088">
    <property type="term" value="P:threonine biosynthetic process"/>
    <property type="evidence" value="ECO:0007669"/>
    <property type="project" value="UniProtKB-UniRule"/>
</dbReference>
<dbReference type="InterPro" id="IPR011009">
    <property type="entry name" value="Kinase-like_dom_sf"/>
</dbReference>
<comment type="caution">
    <text evidence="11">The sequence shown here is derived from an EMBL/GenBank/DDBJ whole genome shotgun (WGS) entry which is preliminary data.</text>
</comment>
<proteinExistence type="inferred from homology"/>
<evidence type="ECO:0000313" key="11">
    <source>
        <dbReference type="EMBL" id="PNU02933.1"/>
    </source>
</evidence>
<dbReference type="OrthoDB" id="9777460at2"/>
<evidence type="ECO:0000256" key="7">
    <source>
        <dbReference type="ARBA" id="ARBA00038240"/>
    </source>
</evidence>
<keyword evidence="2 8" id="KW-0808">Transferase</keyword>
<dbReference type="InterPro" id="IPR050249">
    <property type="entry name" value="Pseudomonas-type_ThrB"/>
</dbReference>
<evidence type="ECO:0000256" key="1">
    <source>
        <dbReference type="ARBA" id="ARBA00022605"/>
    </source>
</evidence>
<dbReference type="AlphaFoldDB" id="A0A2K2FVX8"/>
<keyword evidence="6 8" id="KW-0067">ATP-binding</keyword>
<dbReference type="EC" id="2.7.1.39" evidence="8 9"/>
<dbReference type="PANTHER" id="PTHR21064">
    <property type="entry name" value="AMINOGLYCOSIDE PHOSPHOTRANSFERASE DOMAIN-CONTAINING PROTEIN-RELATED"/>
    <property type="match status" value="1"/>
</dbReference>
<dbReference type="SUPFAM" id="SSF56112">
    <property type="entry name" value="Protein kinase-like (PK-like)"/>
    <property type="match status" value="1"/>
</dbReference>
<dbReference type="NCBIfam" id="TIGR00938">
    <property type="entry name" value="thrB_alt"/>
    <property type="match status" value="1"/>
</dbReference>
<dbReference type="NCBIfam" id="NF003558">
    <property type="entry name" value="PRK05231.1"/>
    <property type="match status" value="1"/>
</dbReference>
<evidence type="ECO:0000256" key="2">
    <source>
        <dbReference type="ARBA" id="ARBA00022679"/>
    </source>
</evidence>
<evidence type="ECO:0000256" key="8">
    <source>
        <dbReference type="HAMAP-Rule" id="MF_00301"/>
    </source>
</evidence>
<dbReference type="HAMAP" id="MF_00301">
    <property type="entry name" value="Homoser_kinase_2"/>
    <property type="match status" value="1"/>
</dbReference>
<keyword evidence="3 8" id="KW-0791">Threonine biosynthesis</keyword>
<keyword evidence="1 8" id="KW-0028">Amino-acid biosynthesis</keyword>
<evidence type="ECO:0000256" key="5">
    <source>
        <dbReference type="ARBA" id="ARBA00022777"/>
    </source>
</evidence>
<evidence type="ECO:0000256" key="3">
    <source>
        <dbReference type="ARBA" id="ARBA00022697"/>
    </source>
</evidence>
<dbReference type="GO" id="GO:0005524">
    <property type="term" value="F:ATP binding"/>
    <property type="evidence" value="ECO:0007669"/>
    <property type="project" value="UniProtKB-KW"/>
</dbReference>
<comment type="similarity">
    <text evidence="7 8">Belongs to the pseudomonas-type ThrB family.</text>
</comment>
<dbReference type="Pfam" id="PF01636">
    <property type="entry name" value="APH"/>
    <property type="match status" value="1"/>
</dbReference>
<keyword evidence="4 8" id="KW-0547">Nucleotide-binding</keyword>
<dbReference type="Gene3D" id="3.30.200.20">
    <property type="entry name" value="Phosphorylase Kinase, domain 1"/>
    <property type="match status" value="1"/>
</dbReference>